<dbReference type="PANTHER" id="PTHR32268">
    <property type="entry name" value="HOMOSERINE O-ACETYLTRANSFERASE"/>
    <property type="match status" value="1"/>
</dbReference>
<evidence type="ECO:0000256" key="6">
    <source>
        <dbReference type="ARBA" id="ARBA00023315"/>
    </source>
</evidence>
<dbReference type="GO" id="GO:0009086">
    <property type="term" value="P:methionine biosynthetic process"/>
    <property type="evidence" value="ECO:0007669"/>
    <property type="project" value="UniProtKB-KW"/>
</dbReference>
<sequence>MNYKTENIKKLIVSKPLLLDCKQTIKDFPLAYETFGKLNESRDNAILVFHALTGDQFVSGKNPITKKEGWWITAVGPGKAIDTDKYFVICANVIGGCMGSWGPKEIDKKTNESYGLNFPVITIRDMVKAQETLLDYLGIKKLLCVTGGSMGGMQSLEFCATFPNKTFSAVPIACSTNHSAQNIALNELARQAIMADPAWENGNYLKKNILPKSGLAVARMAGHISYLSEKGLQEKFGRKLQEKADYEFSFDADFQVESYLRHQGYTFVERFDANSYLYITRAMDYFDLSKQFKGGLLEAFGNQKTKFLVISFSSDWLYPTKENKDIVIALNASGADVSFSEIKTDTGHDSFLINEPEFLKTIKGFIDSMYIKFKNEKRI</sequence>
<dbReference type="GO" id="GO:0009092">
    <property type="term" value="P:homoserine metabolic process"/>
    <property type="evidence" value="ECO:0007669"/>
    <property type="project" value="TreeGrafter"/>
</dbReference>
<proteinExistence type="inferred from homology"/>
<dbReference type="HAMAP" id="MF_00296">
    <property type="entry name" value="MetX_acyltransf"/>
    <property type="match status" value="1"/>
</dbReference>
<name>A0A381TRK5_9ZZZZ</name>
<evidence type="ECO:0000259" key="7">
    <source>
        <dbReference type="Pfam" id="PF00561"/>
    </source>
</evidence>
<evidence type="ECO:0000313" key="8">
    <source>
        <dbReference type="EMBL" id="SVA18101.1"/>
    </source>
</evidence>
<evidence type="ECO:0000256" key="3">
    <source>
        <dbReference type="ARBA" id="ARBA00022605"/>
    </source>
</evidence>
<keyword evidence="5" id="KW-0486">Methionine biosynthesis</keyword>
<dbReference type="NCBIfam" id="TIGR01392">
    <property type="entry name" value="homoserO_Ac_trn"/>
    <property type="match status" value="1"/>
</dbReference>
<dbReference type="SUPFAM" id="SSF53474">
    <property type="entry name" value="alpha/beta-Hydrolases"/>
    <property type="match status" value="1"/>
</dbReference>
<evidence type="ECO:0000256" key="1">
    <source>
        <dbReference type="ARBA" id="ARBA00011738"/>
    </source>
</evidence>
<dbReference type="AlphaFoldDB" id="A0A381TRK5"/>
<dbReference type="InterPro" id="IPR008220">
    <property type="entry name" value="HAT_MetX-like"/>
</dbReference>
<dbReference type="PANTHER" id="PTHR32268:SF11">
    <property type="entry name" value="HOMOSERINE O-ACETYLTRANSFERASE"/>
    <property type="match status" value="1"/>
</dbReference>
<dbReference type="InterPro" id="IPR000073">
    <property type="entry name" value="AB_hydrolase_1"/>
</dbReference>
<dbReference type="InterPro" id="IPR029058">
    <property type="entry name" value="AB_hydrolase_fold"/>
</dbReference>
<keyword evidence="4" id="KW-0808">Transferase</keyword>
<keyword evidence="6" id="KW-0012">Acyltransferase</keyword>
<dbReference type="NCBIfam" id="NF001209">
    <property type="entry name" value="PRK00175.1"/>
    <property type="match status" value="1"/>
</dbReference>
<dbReference type="FunFam" id="1.10.1740.110:FF:000001">
    <property type="entry name" value="Homoserine O-acetyltransferase"/>
    <property type="match status" value="1"/>
</dbReference>
<evidence type="ECO:0000256" key="4">
    <source>
        <dbReference type="ARBA" id="ARBA00022679"/>
    </source>
</evidence>
<comment type="subunit">
    <text evidence="1">Homodimer.</text>
</comment>
<gene>
    <name evidence="8" type="ORF">METZ01_LOCUS70955</name>
</gene>
<evidence type="ECO:0000256" key="2">
    <source>
        <dbReference type="ARBA" id="ARBA00022490"/>
    </source>
</evidence>
<protein>
    <recommendedName>
        <fullName evidence="7">AB hydrolase-1 domain-containing protein</fullName>
    </recommendedName>
</protein>
<reference evidence="8" key="1">
    <citation type="submission" date="2018-05" db="EMBL/GenBank/DDBJ databases">
        <authorList>
            <person name="Lanie J.A."/>
            <person name="Ng W.-L."/>
            <person name="Kazmierczak K.M."/>
            <person name="Andrzejewski T.M."/>
            <person name="Davidsen T.M."/>
            <person name="Wayne K.J."/>
            <person name="Tettelin H."/>
            <person name="Glass J.I."/>
            <person name="Rusch D."/>
            <person name="Podicherti R."/>
            <person name="Tsui H.-C.T."/>
            <person name="Winkler M.E."/>
        </authorList>
    </citation>
    <scope>NUCLEOTIDE SEQUENCE</scope>
</reference>
<keyword evidence="2" id="KW-0963">Cytoplasm</keyword>
<organism evidence="8">
    <name type="scientific">marine metagenome</name>
    <dbReference type="NCBI Taxonomy" id="408172"/>
    <lineage>
        <taxon>unclassified sequences</taxon>
        <taxon>metagenomes</taxon>
        <taxon>ecological metagenomes</taxon>
    </lineage>
</organism>
<feature type="domain" description="AB hydrolase-1" evidence="7">
    <location>
        <begin position="45"/>
        <end position="351"/>
    </location>
</feature>
<dbReference type="Gene3D" id="3.40.50.1820">
    <property type="entry name" value="alpha/beta hydrolase"/>
    <property type="match status" value="1"/>
</dbReference>
<keyword evidence="3" id="KW-0028">Amino-acid biosynthesis</keyword>
<dbReference type="EMBL" id="UINC01004962">
    <property type="protein sequence ID" value="SVA18101.1"/>
    <property type="molecule type" value="Genomic_DNA"/>
</dbReference>
<dbReference type="Gene3D" id="1.10.1740.110">
    <property type="match status" value="1"/>
</dbReference>
<evidence type="ECO:0000256" key="5">
    <source>
        <dbReference type="ARBA" id="ARBA00023167"/>
    </source>
</evidence>
<dbReference type="GO" id="GO:0004414">
    <property type="term" value="F:homoserine O-acetyltransferase activity"/>
    <property type="evidence" value="ECO:0007669"/>
    <property type="project" value="TreeGrafter"/>
</dbReference>
<dbReference type="PIRSF" id="PIRSF000443">
    <property type="entry name" value="Homoser_Ac_trans"/>
    <property type="match status" value="1"/>
</dbReference>
<accession>A0A381TRK5</accession>
<dbReference type="Pfam" id="PF00561">
    <property type="entry name" value="Abhydrolase_1"/>
    <property type="match status" value="1"/>
</dbReference>